<evidence type="ECO:0000313" key="1">
    <source>
        <dbReference type="EMBL" id="PZO78334.1"/>
    </source>
</evidence>
<accession>A0A2W4Z7Y7</accession>
<reference evidence="1 2" key="1">
    <citation type="submission" date="2017-08" db="EMBL/GenBank/DDBJ databases">
        <title>Infants hospitalized years apart are colonized by the same room-sourced microbial strains.</title>
        <authorList>
            <person name="Brooks B."/>
            <person name="Olm M.R."/>
            <person name="Firek B.A."/>
            <person name="Baker R."/>
            <person name="Thomas B.C."/>
            <person name="Morowitz M.J."/>
            <person name="Banfield J.F."/>
        </authorList>
    </citation>
    <scope>NUCLEOTIDE SEQUENCE [LARGE SCALE GENOMIC DNA]</scope>
    <source>
        <strain evidence="1">S2_018_000_R3_110</strain>
    </source>
</reference>
<evidence type="ECO:0000313" key="2">
    <source>
        <dbReference type="Proteomes" id="UP000248614"/>
    </source>
</evidence>
<dbReference type="InterPro" id="IPR000415">
    <property type="entry name" value="Nitroreductase-like"/>
</dbReference>
<organism evidence="1 2">
    <name type="scientific">Sphingomonas hengshuiensis</name>
    <dbReference type="NCBI Taxonomy" id="1609977"/>
    <lineage>
        <taxon>Bacteria</taxon>
        <taxon>Pseudomonadati</taxon>
        <taxon>Pseudomonadota</taxon>
        <taxon>Alphaproteobacteria</taxon>
        <taxon>Sphingomonadales</taxon>
        <taxon>Sphingomonadaceae</taxon>
        <taxon>Sphingomonas</taxon>
    </lineage>
</organism>
<dbReference type="SUPFAM" id="SSF55469">
    <property type="entry name" value="FMN-dependent nitroreductase-like"/>
    <property type="match status" value="1"/>
</dbReference>
<gene>
    <name evidence="1" type="ORF">DI632_06665</name>
</gene>
<evidence type="ECO:0008006" key="3">
    <source>
        <dbReference type="Google" id="ProtNLM"/>
    </source>
</evidence>
<dbReference type="AlphaFoldDB" id="A0A2W4Z7Y7"/>
<dbReference type="EMBL" id="QFNF01000012">
    <property type="protein sequence ID" value="PZO78334.1"/>
    <property type="molecule type" value="Genomic_DNA"/>
</dbReference>
<proteinExistence type="predicted"/>
<protein>
    <recommendedName>
        <fullName evidence="3">Nitroreductase domain-containing protein</fullName>
    </recommendedName>
</protein>
<comment type="caution">
    <text evidence="1">The sequence shown here is derived from an EMBL/GenBank/DDBJ whole genome shotgun (WGS) entry which is preliminary data.</text>
</comment>
<name>A0A2W4Z7Y7_9SPHN</name>
<dbReference type="Gene3D" id="3.40.109.10">
    <property type="entry name" value="NADH Oxidase"/>
    <property type="match status" value="1"/>
</dbReference>
<sequence>MPLPRTIREAEAAFLDVLRDRRSAVGASVGSDDLSSLLWHATALRERRADGRFGIPWESRPAPSAGGLHAIRIVVLPLEDAAQAGEYLPDHHALAPIDPNGLNANRASVFEMIGANTGTTLQLACDFELLTECYDNPETLMWRDAGALAATIAFSATALGMTSVVLGRAGGGVLKAAGIDPRFAAVGAVHVGAAVASAMR</sequence>
<dbReference type="Proteomes" id="UP000248614">
    <property type="component" value="Unassembled WGS sequence"/>
</dbReference>
<dbReference type="GO" id="GO:0016491">
    <property type="term" value="F:oxidoreductase activity"/>
    <property type="evidence" value="ECO:0007669"/>
    <property type="project" value="InterPro"/>
</dbReference>